<reference evidence="1 2" key="1">
    <citation type="submission" date="2013-01" db="EMBL/GenBank/DDBJ databases">
        <authorList>
            <person name="Bench S."/>
        </authorList>
    </citation>
    <scope>NUCLEOTIDE SEQUENCE [LARGE SCALE GENOMIC DNA]</scope>
    <source>
        <strain evidence="1 2">WH 0401</strain>
    </source>
</reference>
<evidence type="ECO:0000313" key="1">
    <source>
        <dbReference type="EMBL" id="CCQ63537.1"/>
    </source>
</evidence>
<dbReference type="EMBL" id="CAQM01000721">
    <property type="protein sequence ID" value="CCQ63537.1"/>
    <property type="molecule type" value="Genomic_DNA"/>
</dbReference>
<protein>
    <submittedName>
        <fullName evidence="1">Uncharacterized protein</fullName>
    </submittedName>
</protein>
<dbReference type="AlphaFoldDB" id="T2JGD6"/>
<accession>T2JGD6</accession>
<reference evidence="1 2" key="2">
    <citation type="submission" date="2013-09" db="EMBL/GenBank/DDBJ databases">
        <title>Whole genome comparison of six Crocosphaera watsonii strains with differing phenotypes.</title>
        <authorList>
            <person name="Bench S.R."/>
            <person name="Heller P."/>
            <person name="Frank I."/>
            <person name="Arciniega M."/>
            <person name="Shilova I.N."/>
            <person name="Zehr J.P."/>
        </authorList>
    </citation>
    <scope>NUCLEOTIDE SEQUENCE [LARGE SCALE GENOMIC DNA]</scope>
    <source>
        <strain evidence="1 2">WH 0401</strain>
    </source>
</reference>
<gene>
    <name evidence="1" type="ORF">CWATWH0401_871</name>
</gene>
<dbReference type="Proteomes" id="UP000018198">
    <property type="component" value="Unassembled WGS sequence"/>
</dbReference>
<organism evidence="1 2">
    <name type="scientific">Crocosphaera watsonii WH 0401</name>
    <dbReference type="NCBI Taxonomy" id="555881"/>
    <lineage>
        <taxon>Bacteria</taxon>
        <taxon>Bacillati</taxon>
        <taxon>Cyanobacteriota</taxon>
        <taxon>Cyanophyceae</taxon>
        <taxon>Oscillatoriophycideae</taxon>
        <taxon>Chroococcales</taxon>
        <taxon>Aphanothecaceae</taxon>
        <taxon>Crocosphaera</taxon>
    </lineage>
</organism>
<proteinExistence type="predicted"/>
<sequence length="39" mass="4572">MPQTEEKLSCLLPSEAKALYQKITLSHRWIGWWGNIKTN</sequence>
<name>T2JGD6_CROWT</name>
<evidence type="ECO:0000313" key="2">
    <source>
        <dbReference type="Proteomes" id="UP000018198"/>
    </source>
</evidence>
<comment type="caution">
    <text evidence="1">The sequence shown here is derived from an EMBL/GenBank/DDBJ whole genome shotgun (WGS) entry which is preliminary data.</text>
</comment>